<dbReference type="Proteomes" id="UP000663929">
    <property type="component" value="Chromosome"/>
</dbReference>
<gene>
    <name evidence="3" type="ORF">J3U87_10510</name>
</gene>
<reference evidence="3" key="1">
    <citation type="submission" date="2021-03" db="EMBL/GenBank/DDBJ databases">
        <title>Acanthopleuribacteraceae sp. M133.</title>
        <authorList>
            <person name="Wang G."/>
        </authorList>
    </citation>
    <scope>NUCLEOTIDE SEQUENCE</scope>
    <source>
        <strain evidence="3">M133</strain>
    </source>
</reference>
<keyword evidence="1" id="KW-1133">Transmembrane helix</keyword>
<accession>A0A8A4TUS9</accession>
<evidence type="ECO:0000313" key="3">
    <source>
        <dbReference type="EMBL" id="QTD52898.1"/>
    </source>
</evidence>
<dbReference type="AlphaFoldDB" id="A0A8A4TUS9"/>
<feature type="transmembrane region" description="Helical" evidence="1">
    <location>
        <begin position="16"/>
        <end position="34"/>
    </location>
</feature>
<dbReference type="InterPro" id="IPR013783">
    <property type="entry name" value="Ig-like_fold"/>
</dbReference>
<sequence length="479" mass="52876">MKGIKVNISSAEFKKWGIFLVFLFTIVIVYMVAFKPKGEREARELVDRARATTQEARIALQTNEAVETNSQIENAVKALEKAQSLIIESDFTAARLEAERALRYANNVLEKYDPKKALRSKVQLTEVASDVQVRKSGENSFQRAAKSISLAAGDRIQTGSKSACKIVFMEGMEVIVHPNTLIKIDESFRGASARSMLNVYVDAGSISVQTSSLKEGERASISTEYTSATLYANTETLHHAQKNPQRNQVSVRKGRVDMQLGRQSFNLIKDQRITALRDQPEGAVVDLLPAPTPSGPANFAKFTANANSFASVTFSWDGIQGADSYDLEISRDPFFLNIFEERREFPGQRVVVPNLQPGTYYWRLTSNAIALAEGIPGSVREFSVSEATATREVSNVDAIPPSLNVTEVSVQGYLVIIQGNSERDALVRINDEKALLDEYTGDFSHAATMPGKGIYTINVVAEDRAGNRSYEAVKVEIRD</sequence>
<protein>
    <submittedName>
        <fullName evidence="3">FecR domain-containing protein</fullName>
    </submittedName>
</protein>
<dbReference type="Pfam" id="PF04773">
    <property type="entry name" value="FecR"/>
    <property type="match status" value="1"/>
</dbReference>
<name>A0A8A4TUS9_SULCO</name>
<keyword evidence="1" id="KW-0472">Membrane</keyword>
<evidence type="ECO:0000259" key="2">
    <source>
        <dbReference type="Pfam" id="PF04773"/>
    </source>
</evidence>
<evidence type="ECO:0000256" key="1">
    <source>
        <dbReference type="SAM" id="Phobius"/>
    </source>
</evidence>
<dbReference type="KEGG" id="scor:J3U87_10510"/>
<evidence type="ECO:0000313" key="4">
    <source>
        <dbReference type="Proteomes" id="UP000663929"/>
    </source>
</evidence>
<organism evidence="3 4">
    <name type="scientific">Sulfidibacter corallicola</name>
    <dbReference type="NCBI Taxonomy" id="2818388"/>
    <lineage>
        <taxon>Bacteria</taxon>
        <taxon>Pseudomonadati</taxon>
        <taxon>Acidobacteriota</taxon>
        <taxon>Holophagae</taxon>
        <taxon>Acanthopleuribacterales</taxon>
        <taxon>Acanthopleuribacteraceae</taxon>
        <taxon>Sulfidibacter</taxon>
    </lineage>
</organism>
<feature type="domain" description="FecR protein" evidence="2">
    <location>
        <begin position="154"/>
        <end position="256"/>
    </location>
</feature>
<proteinExistence type="predicted"/>
<dbReference type="Gene3D" id="2.60.40.10">
    <property type="entry name" value="Immunoglobulins"/>
    <property type="match status" value="1"/>
</dbReference>
<dbReference type="PANTHER" id="PTHR38731">
    <property type="entry name" value="LIPL45-RELATED LIPOPROTEIN-RELATED"/>
    <property type="match status" value="1"/>
</dbReference>
<dbReference type="RefSeq" id="WP_237382996.1">
    <property type="nucleotide sequence ID" value="NZ_CP071793.1"/>
</dbReference>
<keyword evidence="1" id="KW-0812">Transmembrane</keyword>
<keyword evidence="4" id="KW-1185">Reference proteome</keyword>
<dbReference type="EMBL" id="CP071793">
    <property type="protein sequence ID" value="QTD52898.1"/>
    <property type="molecule type" value="Genomic_DNA"/>
</dbReference>
<dbReference type="InterPro" id="IPR006860">
    <property type="entry name" value="FecR"/>
</dbReference>